<dbReference type="GO" id="GO:0005737">
    <property type="term" value="C:cytoplasm"/>
    <property type="evidence" value="ECO:0007669"/>
    <property type="project" value="TreeGrafter"/>
</dbReference>
<dbReference type="GO" id="GO:0046872">
    <property type="term" value="F:metal ion binding"/>
    <property type="evidence" value="ECO:0007669"/>
    <property type="project" value="UniProtKB-KW"/>
</dbReference>
<comment type="caution">
    <text evidence="5">The sequence shown here is derived from an EMBL/GenBank/DDBJ whole genome shotgun (WGS) entry which is preliminary data.</text>
</comment>
<keyword evidence="6" id="KW-1185">Reference proteome</keyword>
<gene>
    <name evidence="5" type="ORF">CDV31_016605</name>
</gene>
<sequence>MAQDLSRLSIQVIGLIGQSRGETVYRIRLRNQIVALDNLLQLWGDGDPIPSSEAVDQPLQRLATTLSGLMSELDGQESWPFTQGRTEELASEVQIEIWYLKQATADKRAWTSDHLGHPATVAEAVQFLREQTPLAFMSLINRLKSLDREGWRRKGIEHPESVASHSFGVALMGLFAPSHLDRSKCIAIGLIHDWAEYLVGDITPHDGVDKEQKSQREGRAWRLIGEILEQYDKSAAQFISKLWFDYENPESPEGSWMKQADKLECVNQAVDYEKQFPDLDLEEFQGLESKITMPDLKLWLTRLQEYRKVYRSEQGQRLPLSVVAGDLPFHDEDCARHCQESGVDFIAWPGFLDEGLTNSPEARSSGQRLSGDIFKELDAS</sequence>
<reference evidence="5 6" key="1">
    <citation type="submission" date="2017-06" db="EMBL/GenBank/DDBJ databases">
        <title>Cmopartive genomic analysis of Ambrosia Fusariam Clade fungi.</title>
        <authorList>
            <person name="Stajich J.E."/>
            <person name="Carrillo J."/>
            <person name="Kijimoto T."/>
            <person name="Eskalen A."/>
            <person name="O'Donnell K."/>
            <person name="Kasson M."/>
        </authorList>
    </citation>
    <scope>NUCLEOTIDE SEQUENCE [LARGE SCALE GENOMIC DNA]</scope>
    <source>
        <strain evidence="5 6">NRRL 20438</strain>
    </source>
</reference>
<dbReference type="PANTHER" id="PTHR11845">
    <property type="entry name" value="5'-DEOXYNUCLEOTIDASE HDDC2"/>
    <property type="match status" value="1"/>
</dbReference>
<evidence type="ECO:0000256" key="3">
    <source>
        <dbReference type="SAM" id="MobiDB-lite"/>
    </source>
</evidence>
<feature type="compositionally biased region" description="Polar residues" evidence="3">
    <location>
        <begin position="357"/>
        <end position="368"/>
    </location>
</feature>
<evidence type="ECO:0000259" key="4">
    <source>
        <dbReference type="Pfam" id="PF13023"/>
    </source>
</evidence>
<evidence type="ECO:0000313" key="6">
    <source>
        <dbReference type="Proteomes" id="UP000288429"/>
    </source>
</evidence>
<feature type="domain" description="HD" evidence="4">
    <location>
        <begin position="140"/>
        <end position="292"/>
    </location>
</feature>
<proteinExistence type="predicted"/>
<accession>A0A428S5P6</accession>
<dbReference type="InterPro" id="IPR006674">
    <property type="entry name" value="HD_domain"/>
</dbReference>
<evidence type="ECO:0000256" key="2">
    <source>
        <dbReference type="ARBA" id="ARBA00022801"/>
    </source>
</evidence>
<evidence type="ECO:0000256" key="1">
    <source>
        <dbReference type="ARBA" id="ARBA00022723"/>
    </source>
</evidence>
<feature type="region of interest" description="Disordered" evidence="3">
    <location>
        <begin position="357"/>
        <end position="380"/>
    </location>
</feature>
<protein>
    <recommendedName>
        <fullName evidence="4">HD domain-containing protein</fullName>
    </recommendedName>
</protein>
<dbReference type="PANTHER" id="PTHR11845:SF13">
    <property type="entry name" value="5'-DEOXYNUCLEOTIDASE HDDC2"/>
    <property type="match status" value="1"/>
</dbReference>
<evidence type="ECO:0000313" key="5">
    <source>
        <dbReference type="EMBL" id="RSL85147.1"/>
    </source>
</evidence>
<dbReference type="Proteomes" id="UP000288429">
    <property type="component" value="Unassembled WGS sequence"/>
</dbReference>
<dbReference type="GO" id="GO:0002953">
    <property type="term" value="F:5'-deoxynucleotidase activity"/>
    <property type="evidence" value="ECO:0007669"/>
    <property type="project" value="InterPro"/>
</dbReference>
<dbReference type="SUPFAM" id="SSF109604">
    <property type="entry name" value="HD-domain/PDEase-like"/>
    <property type="match status" value="1"/>
</dbReference>
<dbReference type="Gene3D" id="1.10.3210.10">
    <property type="entry name" value="Hypothetical protein af1432"/>
    <property type="match status" value="1"/>
</dbReference>
<keyword evidence="2" id="KW-0378">Hydrolase</keyword>
<dbReference type="AlphaFoldDB" id="A0A428S5P6"/>
<name>A0A428S5P6_9HYPO</name>
<keyword evidence="1" id="KW-0479">Metal-binding</keyword>
<organism evidence="5 6">
    <name type="scientific">Fusarium ambrosium</name>
    <dbReference type="NCBI Taxonomy" id="131363"/>
    <lineage>
        <taxon>Eukaryota</taxon>
        <taxon>Fungi</taxon>
        <taxon>Dikarya</taxon>
        <taxon>Ascomycota</taxon>
        <taxon>Pezizomycotina</taxon>
        <taxon>Sordariomycetes</taxon>
        <taxon>Hypocreomycetidae</taxon>
        <taxon>Hypocreales</taxon>
        <taxon>Nectriaceae</taxon>
        <taxon>Fusarium</taxon>
        <taxon>Fusarium solani species complex</taxon>
    </lineage>
</organism>
<dbReference type="EMBL" id="NIZV01000576">
    <property type="protein sequence ID" value="RSL85147.1"/>
    <property type="molecule type" value="Genomic_DNA"/>
</dbReference>
<dbReference type="Pfam" id="PF13023">
    <property type="entry name" value="HD_3"/>
    <property type="match status" value="1"/>
</dbReference>
<dbReference type="InterPro" id="IPR039356">
    <property type="entry name" value="YfbR/HDDC2"/>
</dbReference>